<dbReference type="RefSeq" id="NP_001023356.1">
    <property type="nucleotide sequence ID" value="NM_001028185.3"/>
</dbReference>
<dbReference type="PaxDb" id="6239-T04B2.8"/>
<dbReference type="AGR" id="WB:WBGene00044018"/>
<dbReference type="GeneID" id="3565520"/>
<evidence type="ECO:0000313" key="4">
    <source>
        <dbReference type="WormBase" id="T04B2.8"/>
    </source>
</evidence>
<dbReference type="Proteomes" id="UP000001940">
    <property type="component" value="Chromosome IV"/>
</dbReference>
<evidence type="ECO:0000313" key="3">
    <source>
        <dbReference type="Proteomes" id="UP000001940"/>
    </source>
</evidence>
<proteinExistence type="predicted"/>
<evidence type="ECO:0000313" key="2">
    <source>
        <dbReference type="EMBL" id="CAI46584.1"/>
    </source>
</evidence>
<evidence type="ECO:0000256" key="1">
    <source>
        <dbReference type="SAM" id="Phobius"/>
    </source>
</evidence>
<accession>Q5FC70</accession>
<protein>
    <submittedName>
        <fullName evidence="2">Secreted protein</fullName>
    </submittedName>
</protein>
<name>Q5FC70_CAEEL</name>
<dbReference type="CTD" id="3565520"/>
<dbReference type="STRING" id="6239.T04B2.8.1"/>
<dbReference type="UCSC" id="T04B2.8">
    <property type="organism name" value="c. elegans"/>
</dbReference>
<dbReference type="eggNOG" id="ENOG502TJ96">
    <property type="taxonomic scope" value="Eukaryota"/>
</dbReference>
<dbReference type="HOGENOM" id="CLU_2160658_0_0_1"/>
<dbReference type="KEGG" id="cel:CELE_T04B2.8"/>
<dbReference type="FunCoup" id="Q5FC70">
    <property type="interactions" value="98"/>
</dbReference>
<feature type="transmembrane region" description="Helical" evidence="1">
    <location>
        <begin position="12"/>
        <end position="30"/>
    </location>
</feature>
<reference evidence="2 3" key="1">
    <citation type="journal article" date="1998" name="Science">
        <title>Genome sequence of the nematode C. elegans: a platform for investigating biology.</title>
        <authorList>
            <consortium name="The C. elegans sequencing consortium"/>
            <person name="Sulson J.E."/>
            <person name="Waterston R."/>
        </authorList>
    </citation>
    <scope>NUCLEOTIDE SEQUENCE [LARGE SCALE GENOMIC DNA]</scope>
    <source>
        <strain evidence="2 3">Bristol N2</strain>
    </source>
</reference>
<dbReference type="Bgee" id="WBGene00044018">
    <property type="expression patterns" value="Expressed in adult organism and 1 other cell type or tissue"/>
</dbReference>
<dbReference type="AlphaFoldDB" id="Q5FC70"/>
<dbReference type="InParanoid" id="Q5FC70"/>
<keyword evidence="1" id="KW-0472">Membrane</keyword>
<gene>
    <name evidence="2" type="ORF">CELE_T04B2.8</name>
    <name evidence="2 4" type="ORF">T04B2.8</name>
</gene>
<sequence length="111" mass="12044">MSFVIFGLEALNTFYFNLVFLCGFLGYLVFNCGVCDTASPAECQDPYGCDSNQGHSPSRESVGFDINPAMSPVFEKGATESNFDLNIFDEPKESSWWNVKVLCGGGSSASL</sequence>
<keyword evidence="1" id="KW-0812">Transmembrane</keyword>
<dbReference type="OMA" id="ESSWWNV"/>
<dbReference type="WormBase" id="T04B2.8">
    <property type="protein sequence ID" value="CE37847"/>
    <property type="gene ID" value="WBGene00044018"/>
</dbReference>
<organism evidence="2 3">
    <name type="scientific">Caenorhabditis elegans</name>
    <dbReference type="NCBI Taxonomy" id="6239"/>
    <lineage>
        <taxon>Eukaryota</taxon>
        <taxon>Metazoa</taxon>
        <taxon>Ecdysozoa</taxon>
        <taxon>Nematoda</taxon>
        <taxon>Chromadorea</taxon>
        <taxon>Rhabditida</taxon>
        <taxon>Rhabditina</taxon>
        <taxon>Rhabditomorpha</taxon>
        <taxon>Rhabditoidea</taxon>
        <taxon>Rhabditidae</taxon>
        <taxon>Peloderinae</taxon>
        <taxon>Caenorhabditis</taxon>
    </lineage>
</organism>
<keyword evidence="3" id="KW-1185">Reference proteome</keyword>
<dbReference type="OrthoDB" id="5777252at2759"/>
<keyword evidence="1" id="KW-1133">Transmembrane helix</keyword>
<dbReference type="EMBL" id="BX284604">
    <property type="protein sequence ID" value="CAI46584.1"/>
    <property type="molecule type" value="Genomic_DNA"/>
</dbReference>